<dbReference type="OMA" id="RADITHC"/>
<dbReference type="STRING" id="126957.T1IYM1"/>
<dbReference type="eggNOG" id="KOG2386">
    <property type="taxonomic scope" value="Eukaryota"/>
</dbReference>
<evidence type="ECO:0000313" key="13">
    <source>
        <dbReference type="EnsemblMetazoa" id="SMAR006334-PA"/>
    </source>
</evidence>
<keyword evidence="6" id="KW-0547">Nucleotide-binding</keyword>
<dbReference type="Gene3D" id="3.30.470.30">
    <property type="entry name" value="DNA ligase/mRNA capping enzyme"/>
    <property type="match status" value="1"/>
</dbReference>
<keyword evidence="5" id="KW-0548">Nucleotidyltransferase</keyword>
<reference evidence="13" key="2">
    <citation type="submission" date="2015-02" db="UniProtKB">
        <authorList>
            <consortium name="EnsemblMetazoa"/>
        </authorList>
    </citation>
    <scope>IDENTIFICATION</scope>
</reference>
<keyword evidence="14" id="KW-1185">Reference proteome</keyword>
<dbReference type="GO" id="GO:0005524">
    <property type="term" value="F:ATP binding"/>
    <property type="evidence" value="ECO:0007669"/>
    <property type="project" value="InterPro"/>
</dbReference>
<evidence type="ECO:0000256" key="1">
    <source>
        <dbReference type="ARBA" id="ARBA00004123"/>
    </source>
</evidence>
<comment type="catalytic activity">
    <reaction evidence="10">
        <text>a 5'-end diphospho-ribonucleoside in mRNA + GTP + H(+) = a 5'-end (5'-triphosphoguanosine)-ribonucleoside in mRNA + diphosphate</text>
        <dbReference type="Rhea" id="RHEA:67012"/>
        <dbReference type="Rhea" id="RHEA-COMP:17165"/>
        <dbReference type="Rhea" id="RHEA-COMP:17166"/>
        <dbReference type="ChEBI" id="CHEBI:15378"/>
        <dbReference type="ChEBI" id="CHEBI:33019"/>
        <dbReference type="ChEBI" id="CHEBI:37565"/>
        <dbReference type="ChEBI" id="CHEBI:167616"/>
        <dbReference type="ChEBI" id="CHEBI:167617"/>
        <dbReference type="EC" id="2.7.7.50"/>
    </reaction>
    <physiologicalReaction direction="left-to-right" evidence="10">
        <dbReference type="Rhea" id="RHEA:67013"/>
    </physiologicalReaction>
</comment>
<keyword evidence="4" id="KW-0808">Transferase</keyword>
<dbReference type="EnsemblMetazoa" id="SMAR006334-RA">
    <property type="protein sequence ID" value="SMAR006334-PA"/>
    <property type="gene ID" value="SMAR006334"/>
</dbReference>
<dbReference type="InterPro" id="IPR012340">
    <property type="entry name" value="NA-bd_OB-fold"/>
</dbReference>
<dbReference type="AlphaFoldDB" id="T1IYM1"/>
<dbReference type="CDD" id="cd07895">
    <property type="entry name" value="Adenylation_mRNA_capping"/>
    <property type="match status" value="1"/>
</dbReference>
<proteinExistence type="predicted"/>
<feature type="domain" description="mRNA capping enzyme adenylation" evidence="11">
    <location>
        <begin position="38"/>
        <end position="224"/>
    </location>
</feature>
<dbReference type="SUPFAM" id="SSF56091">
    <property type="entry name" value="DNA ligase/mRNA capping enzyme, catalytic domain"/>
    <property type="match status" value="1"/>
</dbReference>
<evidence type="ECO:0000256" key="4">
    <source>
        <dbReference type="ARBA" id="ARBA00022679"/>
    </source>
</evidence>
<keyword evidence="7" id="KW-0506">mRNA capping</keyword>
<evidence type="ECO:0000256" key="8">
    <source>
        <dbReference type="ARBA" id="ARBA00023134"/>
    </source>
</evidence>
<dbReference type="PANTHER" id="PTHR10367:SF17">
    <property type="entry name" value="MRNA-CAPPING ENZYME"/>
    <property type="match status" value="1"/>
</dbReference>
<evidence type="ECO:0000256" key="5">
    <source>
        <dbReference type="ARBA" id="ARBA00022695"/>
    </source>
</evidence>
<dbReference type="PANTHER" id="PTHR10367">
    <property type="entry name" value="MRNA-CAPPING ENZYME"/>
    <property type="match status" value="1"/>
</dbReference>
<sequence>MESIKGITKITDQTKLLEIQRRCQDICQKKDLGFPGVQSVSMDVENLEFLKQTPYKVSWKADGTRYMMLIDGENQVYLLDRDNCVFQISNLKFPRRKFPDEHVFGTLVDGEMVIDRVDGKAIHNYLIFDVVTFENQQVGKMSFDVRLFCIKNELIEPRQQQNVVDKKSESFGVKNKDFWDIPMSSKLLDEKFTKQLTHACDGLVYQPTLLAYSGGTNVNVLKWKPPSLNSIDFKLVLRNKLGAKGRLYVGHGHKRECFGEIKVTKELESLDRKIIECSFECNEWKFMRERSDKSVANSKYTAKRIWNSILNPITQEKLLDFIDNNLKRASCKRPSTEDIVQPNSKRPKIE</sequence>
<evidence type="ECO:0000259" key="11">
    <source>
        <dbReference type="Pfam" id="PF01331"/>
    </source>
</evidence>
<keyword evidence="9" id="KW-0539">Nucleus</keyword>
<evidence type="ECO:0000256" key="7">
    <source>
        <dbReference type="ARBA" id="ARBA00023042"/>
    </source>
</evidence>
<dbReference type="EMBL" id="JH431691">
    <property type="status" value="NOT_ANNOTATED_CDS"/>
    <property type="molecule type" value="Genomic_DNA"/>
</dbReference>
<reference evidence="14" key="1">
    <citation type="submission" date="2011-05" db="EMBL/GenBank/DDBJ databases">
        <authorList>
            <person name="Richards S.R."/>
            <person name="Qu J."/>
            <person name="Jiang H."/>
            <person name="Jhangiani S.N."/>
            <person name="Agravi P."/>
            <person name="Goodspeed R."/>
            <person name="Gross S."/>
            <person name="Mandapat C."/>
            <person name="Jackson L."/>
            <person name="Mathew T."/>
            <person name="Pu L."/>
            <person name="Thornton R."/>
            <person name="Saada N."/>
            <person name="Wilczek-Boney K.B."/>
            <person name="Lee S."/>
            <person name="Kovar C."/>
            <person name="Wu Y."/>
            <person name="Scherer S.E."/>
            <person name="Worley K.C."/>
            <person name="Muzny D.M."/>
            <person name="Gibbs R."/>
        </authorList>
    </citation>
    <scope>NUCLEOTIDE SEQUENCE</scope>
    <source>
        <strain evidence="14">Brora</strain>
    </source>
</reference>
<dbReference type="Gene3D" id="3.30.1490.430">
    <property type="match status" value="1"/>
</dbReference>
<keyword evidence="8" id="KW-0342">GTP-binding</keyword>
<evidence type="ECO:0000256" key="9">
    <source>
        <dbReference type="ARBA" id="ARBA00023242"/>
    </source>
</evidence>
<dbReference type="FunFam" id="3.30.470.30:FF:000040">
    <property type="entry name" value="mRNA-capping enzyme"/>
    <property type="match status" value="1"/>
</dbReference>
<evidence type="ECO:0000256" key="10">
    <source>
        <dbReference type="ARBA" id="ARBA00044624"/>
    </source>
</evidence>
<dbReference type="GO" id="GO:0004484">
    <property type="term" value="F:mRNA guanylyltransferase activity"/>
    <property type="evidence" value="ECO:0007669"/>
    <property type="project" value="UniProtKB-EC"/>
</dbReference>
<dbReference type="GO" id="GO:0006370">
    <property type="term" value="P:7-methylguanosine mRNA capping"/>
    <property type="evidence" value="ECO:0007669"/>
    <property type="project" value="UniProtKB-KW"/>
</dbReference>
<dbReference type="Pfam" id="PF01331">
    <property type="entry name" value="mRNA_cap_enzyme"/>
    <property type="match status" value="1"/>
</dbReference>
<dbReference type="PhylomeDB" id="T1IYM1"/>
<dbReference type="Pfam" id="PF03919">
    <property type="entry name" value="mRNA_cap_C"/>
    <property type="match status" value="1"/>
</dbReference>
<dbReference type="Gene3D" id="2.40.50.140">
    <property type="entry name" value="Nucleic acid-binding proteins"/>
    <property type="match status" value="1"/>
</dbReference>
<dbReference type="HOGENOM" id="CLU_021710_1_0_1"/>
<dbReference type="GO" id="GO:0005634">
    <property type="term" value="C:nucleus"/>
    <property type="evidence" value="ECO:0007669"/>
    <property type="project" value="UniProtKB-SubCell"/>
</dbReference>
<accession>T1IYM1</accession>
<evidence type="ECO:0000259" key="12">
    <source>
        <dbReference type="Pfam" id="PF03919"/>
    </source>
</evidence>
<feature type="domain" description="mRNA capping enzyme C-terminal" evidence="12">
    <location>
        <begin position="229"/>
        <end position="319"/>
    </location>
</feature>
<evidence type="ECO:0000313" key="14">
    <source>
        <dbReference type="Proteomes" id="UP000014500"/>
    </source>
</evidence>
<evidence type="ECO:0000256" key="3">
    <source>
        <dbReference type="ARBA" id="ARBA00022664"/>
    </source>
</evidence>
<evidence type="ECO:0000256" key="6">
    <source>
        <dbReference type="ARBA" id="ARBA00022741"/>
    </source>
</evidence>
<dbReference type="InterPro" id="IPR013846">
    <property type="entry name" value="mRNA_cap_enzyme_C"/>
</dbReference>
<comment type="subcellular location">
    <subcellularLocation>
        <location evidence="1">Nucleus</location>
    </subcellularLocation>
</comment>
<dbReference type="SUPFAM" id="SSF50249">
    <property type="entry name" value="Nucleic acid-binding proteins"/>
    <property type="match status" value="1"/>
</dbReference>
<dbReference type="GO" id="GO:0005525">
    <property type="term" value="F:GTP binding"/>
    <property type="evidence" value="ECO:0007669"/>
    <property type="project" value="UniProtKB-KW"/>
</dbReference>
<keyword evidence="3" id="KW-0507">mRNA processing</keyword>
<dbReference type="InterPro" id="IPR051029">
    <property type="entry name" value="mRNA_Capping_Enz/RNA_Phosphat"/>
</dbReference>
<organism evidence="13 14">
    <name type="scientific">Strigamia maritima</name>
    <name type="common">European centipede</name>
    <name type="synonym">Geophilus maritimus</name>
    <dbReference type="NCBI Taxonomy" id="126957"/>
    <lineage>
        <taxon>Eukaryota</taxon>
        <taxon>Metazoa</taxon>
        <taxon>Ecdysozoa</taxon>
        <taxon>Arthropoda</taxon>
        <taxon>Myriapoda</taxon>
        <taxon>Chilopoda</taxon>
        <taxon>Pleurostigmophora</taxon>
        <taxon>Geophilomorpha</taxon>
        <taxon>Linotaeniidae</taxon>
        <taxon>Strigamia</taxon>
    </lineage>
</organism>
<dbReference type="Proteomes" id="UP000014500">
    <property type="component" value="Unassembled WGS sequence"/>
</dbReference>
<evidence type="ECO:0000256" key="2">
    <source>
        <dbReference type="ARBA" id="ARBA00012475"/>
    </source>
</evidence>
<dbReference type="EC" id="2.7.7.50" evidence="2"/>
<dbReference type="InterPro" id="IPR001339">
    <property type="entry name" value="mRNA_cap_enzyme_adenylation"/>
</dbReference>
<protein>
    <recommendedName>
        <fullName evidence="2">mRNA guanylyltransferase</fullName>
        <ecNumber evidence="2">2.7.7.50</ecNumber>
    </recommendedName>
</protein>
<name>T1IYM1_STRMM</name>